<feature type="chain" id="PRO_5026967295" description="BclB domain-containing protein" evidence="1">
    <location>
        <begin position="22"/>
        <end position="267"/>
    </location>
</feature>
<name>A0A6P1VZW0_9BACT</name>
<dbReference type="AlphaFoldDB" id="A0A6P1VZW0"/>
<dbReference type="EMBL" id="CP045997">
    <property type="protein sequence ID" value="QHV97310.1"/>
    <property type="molecule type" value="Genomic_DNA"/>
</dbReference>
<dbReference type="NCBIfam" id="TIGR03721">
    <property type="entry name" value="exospore_TM"/>
    <property type="match status" value="1"/>
</dbReference>
<organism evidence="2 3">
    <name type="scientific">Spirosoma endbachense</name>
    <dbReference type="NCBI Taxonomy" id="2666025"/>
    <lineage>
        <taxon>Bacteria</taxon>
        <taxon>Pseudomonadati</taxon>
        <taxon>Bacteroidota</taxon>
        <taxon>Cytophagia</taxon>
        <taxon>Cytophagales</taxon>
        <taxon>Cytophagaceae</taxon>
        <taxon>Spirosoma</taxon>
    </lineage>
</organism>
<evidence type="ECO:0000313" key="2">
    <source>
        <dbReference type="EMBL" id="QHV97310.1"/>
    </source>
</evidence>
<keyword evidence="3" id="KW-1185">Reference proteome</keyword>
<sequence>MKNNVLLCLFGLLLFAQHSRAQVGIGTNSPDGSAQLEVQSSTKGLLIPRVNSTGDVANPAEGLLVYQTGGTAGFYFRKSGQWVRLATTADVSGGSSAGSIIPFSSGLPVTMTTILGGLAGTGALLGFGNSASGITTGGSIDLTGNAGVLLNFAFSVPRAGTITSLSGFFSTTQALSLIGTTVTVNAQLYKASESSNTFTPVGGATVSLAPGLTGIIGLGTTSSGVTSGLAIPVTAGTRLLLVFNSTSAGLTLINTVSGYASAGVTIE</sequence>
<reference evidence="2 3" key="1">
    <citation type="submission" date="2019-11" db="EMBL/GenBank/DDBJ databases">
        <title>Spirosoma endbachense sp. nov., isolated from a natural salt meadow.</title>
        <authorList>
            <person name="Rojas J."/>
            <person name="Ambika Manirajan B."/>
            <person name="Ratering S."/>
            <person name="Suarez C."/>
            <person name="Geissler-Plaum R."/>
            <person name="Schnell S."/>
        </authorList>
    </citation>
    <scope>NUCLEOTIDE SEQUENCE [LARGE SCALE GENOMIC DNA]</scope>
    <source>
        <strain evidence="2 3">I-24</strain>
    </source>
</reference>
<proteinExistence type="predicted"/>
<evidence type="ECO:0008006" key="4">
    <source>
        <dbReference type="Google" id="ProtNLM"/>
    </source>
</evidence>
<dbReference type="Proteomes" id="UP000464577">
    <property type="component" value="Chromosome"/>
</dbReference>
<keyword evidence="1" id="KW-0732">Signal</keyword>
<evidence type="ECO:0000313" key="3">
    <source>
        <dbReference type="Proteomes" id="UP000464577"/>
    </source>
</evidence>
<gene>
    <name evidence="2" type="ORF">GJR95_20885</name>
</gene>
<dbReference type="RefSeq" id="WP_162387721.1">
    <property type="nucleotide sequence ID" value="NZ_CP045997.1"/>
</dbReference>
<evidence type="ECO:0000256" key="1">
    <source>
        <dbReference type="SAM" id="SignalP"/>
    </source>
</evidence>
<accession>A0A6P1VZW0</accession>
<protein>
    <recommendedName>
        <fullName evidence="4">BclB domain-containing protein</fullName>
    </recommendedName>
</protein>
<feature type="signal peptide" evidence="1">
    <location>
        <begin position="1"/>
        <end position="21"/>
    </location>
</feature>
<dbReference type="InterPro" id="IPR021210">
    <property type="entry name" value="Exosporium_BclB"/>
</dbReference>
<dbReference type="KEGG" id="senf:GJR95_20885"/>